<accession>A0A8K0NS84</accession>
<dbReference type="AlphaFoldDB" id="A0A8K0NS84"/>
<dbReference type="Proteomes" id="UP000812966">
    <property type="component" value="Unassembled WGS sequence"/>
</dbReference>
<evidence type="ECO:0000313" key="4">
    <source>
        <dbReference type="Proteomes" id="UP000812966"/>
    </source>
</evidence>
<sequence>MAKEFLQKLNIQDDEIQSKKRVVTEIIEHRQEIGVLKEQNRALREENAVLKAAQKMNDDHSRAIPTREACSAGWCAGIHGERQGEHQRAPQAAHVPSLHDNIGLQKHRLNHTIVHRSPNYEAGLRNWKGARIEEKRFQIIYAHLVDIDCVGQQAIRSTHFESLRICPSRKPARTGWIVGTSPLSRGRSLFKQSDALQHSGPESPISGQGENWNRNDGELKDLRQLATRIARRRSALYPTNPLMASSTGVLHVILKREPDRVDPTSTLQELWRDENTRNAPRFHRPSLKGLITTWPFNIRSRSSTAEYKLADDHAVSPRCLTQDRSVVADAVSIGRSIIQTETTYQGELVLARETLVVGFIRSWFHKATEEIEARSLLALHNTISYCIEPESKDGPKTAYSKLHVGKKATLSCGKATNYIFAFEH</sequence>
<comment type="caution">
    <text evidence="3">The sequence shown here is derived from an EMBL/GenBank/DDBJ whole genome shotgun (WGS) entry which is preliminary data.</text>
</comment>
<proteinExistence type="predicted"/>
<organism evidence="3 4">
    <name type="scientific">Filobasidium floriforme</name>
    <dbReference type="NCBI Taxonomy" id="5210"/>
    <lineage>
        <taxon>Eukaryota</taxon>
        <taxon>Fungi</taxon>
        <taxon>Dikarya</taxon>
        <taxon>Basidiomycota</taxon>
        <taxon>Agaricomycotina</taxon>
        <taxon>Tremellomycetes</taxon>
        <taxon>Filobasidiales</taxon>
        <taxon>Filobasidiaceae</taxon>
        <taxon>Filobasidium</taxon>
    </lineage>
</organism>
<dbReference type="EMBL" id="JABELV010000028">
    <property type="protein sequence ID" value="KAG7562639.1"/>
    <property type="molecule type" value="Genomic_DNA"/>
</dbReference>
<feature type="region of interest" description="Disordered" evidence="2">
    <location>
        <begin position="194"/>
        <end position="216"/>
    </location>
</feature>
<feature type="coiled-coil region" evidence="1">
    <location>
        <begin position="26"/>
        <end position="56"/>
    </location>
</feature>
<keyword evidence="4" id="KW-1185">Reference proteome</keyword>
<keyword evidence="1" id="KW-0175">Coiled coil</keyword>
<protein>
    <submittedName>
        <fullName evidence="3">Uncharacterized protein</fullName>
    </submittedName>
</protein>
<reference evidence="3" key="1">
    <citation type="submission" date="2020-04" db="EMBL/GenBank/DDBJ databases">
        <title>Analysis of mating type loci in Filobasidium floriforme.</title>
        <authorList>
            <person name="Nowrousian M."/>
        </authorList>
    </citation>
    <scope>NUCLEOTIDE SEQUENCE</scope>
    <source>
        <strain evidence="3">CBS 6242</strain>
    </source>
</reference>
<name>A0A8K0NS84_9TREE</name>
<gene>
    <name evidence="3" type="ORF">FFLO_01906</name>
</gene>
<evidence type="ECO:0000256" key="1">
    <source>
        <dbReference type="SAM" id="Coils"/>
    </source>
</evidence>
<evidence type="ECO:0000313" key="3">
    <source>
        <dbReference type="EMBL" id="KAG7562639.1"/>
    </source>
</evidence>
<evidence type="ECO:0000256" key="2">
    <source>
        <dbReference type="SAM" id="MobiDB-lite"/>
    </source>
</evidence>